<dbReference type="SMART" id="SM00382">
    <property type="entry name" value="AAA"/>
    <property type="match status" value="1"/>
</dbReference>
<evidence type="ECO:0000256" key="8">
    <source>
        <dbReference type="SAM" id="Phobius"/>
    </source>
</evidence>
<keyword evidence="7 8" id="KW-0472">Membrane</keyword>
<keyword evidence="12" id="KW-1185">Reference proteome</keyword>
<keyword evidence="4" id="KW-0547">Nucleotide-binding</keyword>
<keyword evidence="6 8" id="KW-1133">Transmembrane helix</keyword>
<dbReference type="Pfam" id="PF00664">
    <property type="entry name" value="ABC_membrane"/>
    <property type="match status" value="1"/>
</dbReference>
<dbReference type="GO" id="GO:0016887">
    <property type="term" value="F:ATP hydrolysis activity"/>
    <property type="evidence" value="ECO:0007669"/>
    <property type="project" value="InterPro"/>
</dbReference>
<protein>
    <submittedName>
        <fullName evidence="11">ABC transporter transmembrane region</fullName>
    </submittedName>
</protein>
<evidence type="ECO:0000259" key="10">
    <source>
        <dbReference type="PROSITE" id="PS50929"/>
    </source>
</evidence>
<feature type="transmembrane region" description="Helical" evidence="8">
    <location>
        <begin position="20"/>
        <end position="40"/>
    </location>
</feature>
<feature type="domain" description="ABC transporter" evidence="9">
    <location>
        <begin position="337"/>
        <end position="572"/>
    </location>
</feature>
<dbReference type="InterPro" id="IPR003593">
    <property type="entry name" value="AAA+_ATPase"/>
</dbReference>
<dbReference type="PROSITE" id="PS50893">
    <property type="entry name" value="ABC_TRANSPORTER_2"/>
    <property type="match status" value="1"/>
</dbReference>
<feature type="domain" description="ABC transmembrane type-1" evidence="10">
    <location>
        <begin position="22"/>
        <end position="298"/>
    </location>
</feature>
<dbReference type="PANTHER" id="PTHR24221:SF646">
    <property type="entry name" value="HAEMOLYSIN SECRETION ATP-BINDING PROTEIN"/>
    <property type="match status" value="1"/>
</dbReference>
<name>A0A1M7S4N1_9FIRM</name>
<dbReference type="Gene3D" id="3.40.50.300">
    <property type="entry name" value="P-loop containing nucleotide triphosphate hydrolases"/>
    <property type="match status" value="1"/>
</dbReference>
<dbReference type="PROSITE" id="PS00211">
    <property type="entry name" value="ABC_TRANSPORTER_1"/>
    <property type="match status" value="1"/>
</dbReference>
<dbReference type="GO" id="GO:0034040">
    <property type="term" value="F:ATPase-coupled lipid transmembrane transporter activity"/>
    <property type="evidence" value="ECO:0007669"/>
    <property type="project" value="TreeGrafter"/>
</dbReference>
<keyword evidence="3 8" id="KW-0812">Transmembrane</keyword>
<evidence type="ECO:0000256" key="4">
    <source>
        <dbReference type="ARBA" id="ARBA00022741"/>
    </source>
</evidence>
<accession>A0A1M7S4N1</accession>
<dbReference type="AlphaFoldDB" id="A0A1M7S4N1"/>
<dbReference type="Pfam" id="PF00005">
    <property type="entry name" value="ABC_tran"/>
    <property type="match status" value="1"/>
</dbReference>
<organism evidence="11 12">
    <name type="scientific">Desulfitobacterium chlororespirans DSM 11544</name>
    <dbReference type="NCBI Taxonomy" id="1121395"/>
    <lineage>
        <taxon>Bacteria</taxon>
        <taxon>Bacillati</taxon>
        <taxon>Bacillota</taxon>
        <taxon>Clostridia</taxon>
        <taxon>Eubacteriales</taxon>
        <taxon>Desulfitobacteriaceae</taxon>
        <taxon>Desulfitobacterium</taxon>
    </lineage>
</organism>
<feature type="transmembrane region" description="Helical" evidence="8">
    <location>
        <begin position="244"/>
        <end position="263"/>
    </location>
</feature>
<dbReference type="Proteomes" id="UP000184010">
    <property type="component" value="Unassembled WGS sequence"/>
</dbReference>
<evidence type="ECO:0000313" key="12">
    <source>
        <dbReference type="Proteomes" id="UP000184010"/>
    </source>
</evidence>
<evidence type="ECO:0000256" key="7">
    <source>
        <dbReference type="ARBA" id="ARBA00023136"/>
    </source>
</evidence>
<evidence type="ECO:0000256" key="3">
    <source>
        <dbReference type="ARBA" id="ARBA00022692"/>
    </source>
</evidence>
<sequence>MRAYGRLLRYVAAIKGEVALKVLIGLAISATYIGQALAMAKAVSIVFARSDLQTIVVPVVSALAAVLLRGFLSRVMESYSKVVAAKVKNKIRLLVFDKILHLGPGYLSDKRSGKVQSLVLDGIESLEPFLVNYIPQIITISISGLAIGIYLTSLDVVTGLIIIVSMLLCVIVPYLTVPLVSRSIVTYWRSYGTLNAQYIDAVQGMSTLMAFKASRAKGRELAENAQGFYVQAIRNTTFSLIDSGLMMLLTSVASAITVAIAAYRAESGLFPVMAISTFLFLAAECARPMSELNGHWHNSFLGLSVAEELFEIVDEELKITEKENADTVSLDGPLPAVQFQDVIFAYNEGAKPALAGINLEIKGGQTIAVVGKSGSGKSTMVNLLFRFYDPTQGSILMNGINIKDYGIRYLQSKIAAVFQDTYLFYGTVFENIRMSHTDAADDKVIAAAKAAGAHEFIRELPQGYDTVVGERGVNLSGGERQRLAIARAILKDAPLLILDEATSSVDARNEALIQNTLDSLTKGRTTIIIAHRLSTVQNADKIFVLDHGGLAEAGSHEELLLKGGIYADLVRAQRGDENNA</sequence>
<evidence type="ECO:0000256" key="5">
    <source>
        <dbReference type="ARBA" id="ARBA00022840"/>
    </source>
</evidence>
<dbReference type="InterPro" id="IPR003439">
    <property type="entry name" value="ABC_transporter-like_ATP-bd"/>
</dbReference>
<dbReference type="GO" id="GO:0005524">
    <property type="term" value="F:ATP binding"/>
    <property type="evidence" value="ECO:0007669"/>
    <property type="project" value="UniProtKB-KW"/>
</dbReference>
<dbReference type="InterPro" id="IPR011527">
    <property type="entry name" value="ABC1_TM_dom"/>
</dbReference>
<dbReference type="InterPro" id="IPR017871">
    <property type="entry name" value="ABC_transporter-like_CS"/>
</dbReference>
<dbReference type="PANTHER" id="PTHR24221">
    <property type="entry name" value="ATP-BINDING CASSETTE SUB-FAMILY B"/>
    <property type="match status" value="1"/>
</dbReference>
<gene>
    <name evidence="11" type="ORF">SAMN02745215_00531</name>
</gene>
<proteinExistence type="predicted"/>
<evidence type="ECO:0000256" key="1">
    <source>
        <dbReference type="ARBA" id="ARBA00004651"/>
    </source>
</evidence>
<evidence type="ECO:0000256" key="2">
    <source>
        <dbReference type="ARBA" id="ARBA00022448"/>
    </source>
</evidence>
<dbReference type="STRING" id="1121395.SAMN02745215_00531"/>
<dbReference type="InterPro" id="IPR036640">
    <property type="entry name" value="ABC1_TM_sf"/>
</dbReference>
<dbReference type="InterPro" id="IPR027417">
    <property type="entry name" value="P-loop_NTPase"/>
</dbReference>
<dbReference type="PROSITE" id="PS50929">
    <property type="entry name" value="ABC_TM1F"/>
    <property type="match status" value="1"/>
</dbReference>
<dbReference type="GO" id="GO:0005886">
    <property type="term" value="C:plasma membrane"/>
    <property type="evidence" value="ECO:0007669"/>
    <property type="project" value="UniProtKB-SubCell"/>
</dbReference>
<dbReference type="InterPro" id="IPR039421">
    <property type="entry name" value="Type_1_exporter"/>
</dbReference>
<feature type="transmembrane region" description="Helical" evidence="8">
    <location>
        <begin position="130"/>
        <end position="151"/>
    </location>
</feature>
<dbReference type="RefSeq" id="WP_072771123.1">
    <property type="nucleotide sequence ID" value="NZ_FRDN01000003.1"/>
</dbReference>
<feature type="transmembrane region" description="Helical" evidence="8">
    <location>
        <begin position="157"/>
        <end position="180"/>
    </location>
</feature>
<dbReference type="Gene3D" id="1.20.1560.10">
    <property type="entry name" value="ABC transporter type 1, transmembrane domain"/>
    <property type="match status" value="1"/>
</dbReference>
<dbReference type="SUPFAM" id="SSF90123">
    <property type="entry name" value="ABC transporter transmembrane region"/>
    <property type="match status" value="1"/>
</dbReference>
<dbReference type="SUPFAM" id="SSF52540">
    <property type="entry name" value="P-loop containing nucleoside triphosphate hydrolases"/>
    <property type="match status" value="1"/>
</dbReference>
<dbReference type="FunFam" id="3.40.50.300:FF:000287">
    <property type="entry name" value="Multidrug ABC transporter ATP-binding protein"/>
    <property type="match status" value="1"/>
</dbReference>
<evidence type="ECO:0000313" key="11">
    <source>
        <dbReference type="EMBL" id="SHN53370.1"/>
    </source>
</evidence>
<dbReference type="EMBL" id="FRDN01000003">
    <property type="protein sequence ID" value="SHN53370.1"/>
    <property type="molecule type" value="Genomic_DNA"/>
</dbReference>
<feature type="transmembrane region" description="Helical" evidence="8">
    <location>
        <begin position="52"/>
        <end position="72"/>
    </location>
</feature>
<keyword evidence="2" id="KW-0813">Transport</keyword>
<comment type="subcellular location">
    <subcellularLocation>
        <location evidence="1">Cell membrane</location>
        <topology evidence="1">Multi-pass membrane protein</topology>
    </subcellularLocation>
</comment>
<dbReference type="GO" id="GO:0140359">
    <property type="term" value="F:ABC-type transporter activity"/>
    <property type="evidence" value="ECO:0007669"/>
    <property type="project" value="InterPro"/>
</dbReference>
<keyword evidence="5" id="KW-0067">ATP-binding</keyword>
<evidence type="ECO:0000259" key="9">
    <source>
        <dbReference type="PROSITE" id="PS50893"/>
    </source>
</evidence>
<reference evidence="12" key="1">
    <citation type="submission" date="2016-12" db="EMBL/GenBank/DDBJ databases">
        <authorList>
            <person name="Varghese N."/>
            <person name="Submissions S."/>
        </authorList>
    </citation>
    <scope>NUCLEOTIDE SEQUENCE [LARGE SCALE GENOMIC DNA]</scope>
    <source>
        <strain evidence="12">DSM 11544</strain>
    </source>
</reference>
<evidence type="ECO:0000256" key="6">
    <source>
        <dbReference type="ARBA" id="ARBA00022989"/>
    </source>
</evidence>